<evidence type="ECO:0000313" key="3">
    <source>
        <dbReference type="Proteomes" id="UP000646244"/>
    </source>
</evidence>
<dbReference type="AlphaFoldDB" id="A0A918WNH1"/>
<evidence type="ECO:0000256" key="1">
    <source>
        <dbReference type="SAM" id="MobiDB-lite"/>
    </source>
</evidence>
<reference evidence="2" key="2">
    <citation type="submission" date="2020-09" db="EMBL/GenBank/DDBJ databases">
        <authorList>
            <person name="Sun Q."/>
            <person name="Ohkuma M."/>
        </authorList>
    </citation>
    <scope>NUCLEOTIDE SEQUENCE</scope>
    <source>
        <strain evidence="2">JCM 4633</strain>
    </source>
</reference>
<dbReference type="Gene3D" id="3.30.565.10">
    <property type="entry name" value="Histidine kinase-like ATPase, C-terminal domain"/>
    <property type="match status" value="1"/>
</dbReference>
<gene>
    <name evidence="2" type="ORF">GCM10010507_48970</name>
</gene>
<dbReference type="RefSeq" id="WP_190112037.1">
    <property type="nucleotide sequence ID" value="NZ_BMVB01000020.1"/>
</dbReference>
<sequence length="166" mass="17257">MSNNETCPAASSPRIEAPPSGPTRSNLNYSLGLPGGAYTLGMARSVVARLLGEHGLGDMAELGVLAASELLGNAFVFTPGRDVSLAVRWRFGVLRVTVFDEHPEHAESSGAGRACRAYRREALGPLEAVVDECGGVLGLAAADKPVGGSKLWVVVPREAGARYAAL</sequence>
<dbReference type="EMBL" id="BMVB01000020">
    <property type="protein sequence ID" value="GHC65536.1"/>
    <property type="molecule type" value="Genomic_DNA"/>
</dbReference>
<reference evidence="2" key="1">
    <citation type="journal article" date="2014" name="Int. J. Syst. Evol. Microbiol.">
        <title>Complete genome sequence of Corynebacterium casei LMG S-19264T (=DSM 44701T), isolated from a smear-ripened cheese.</title>
        <authorList>
            <consortium name="US DOE Joint Genome Institute (JGI-PGF)"/>
            <person name="Walter F."/>
            <person name="Albersmeier A."/>
            <person name="Kalinowski J."/>
            <person name="Ruckert C."/>
        </authorList>
    </citation>
    <scope>NUCLEOTIDE SEQUENCE</scope>
    <source>
        <strain evidence="2">JCM 4633</strain>
    </source>
</reference>
<accession>A0A918WNH1</accession>
<dbReference type="InterPro" id="IPR036890">
    <property type="entry name" value="HATPase_C_sf"/>
</dbReference>
<comment type="caution">
    <text evidence="2">The sequence shown here is derived from an EMBL/GenBank/DDBJ whole genome shotgun (WGS) entry which is preliminary data.</text>
</comment>
<proteinExistence type="predicted"/>
<evidence type="ECO:0000313" key="2">
    <source>
        <dbReference type="EMBL" id="GHC65536.1"/>
    </source>
</evidence>
<feature type="region of interest" description="Disordered" evidence="1">
    <location>
        <begin position="1"/>
        <end position="26"/>
    </location>
</feature>
<protein>
    <recommendedName>
        <fullName evidence="4">ATP-binding protein</fullName>
    </recommendedName>
</protein>
<dbReference type="Proteomes" id="UP000646244">
    <property type="component" value="Unassembled WGS sequence"/>
</dbReference>
<evidence type="ECO:0008006" key="4">
    <source>
        <dbReference type="Google" id="ProtNLM"/>
    </source>
</evidence>
<name>A0A918WNH1_STRCJ</name>
<organism evidence="2 3">
    <name type="scientific">Streptomyces cinnamoneus</name>
    <name type="common">Streptoverticillium cinnamoneum</name>
    <dbReference type="NCBI Taxonomy" id="53446"/>
    <lineage>
        <taxon>Bacteria</taxon>
        <taxon>Bacillati</taxon>
        <taxon>Actinomycetota</taxon>
        <taxon>Actinomycetes</taxon>
        <taxon>Kitasatosporales</taxon>
        <taxon>Streptomycetaceae</taxon>
        <taxon>Streptomyces</taxon>
        <taxon>Streptomyces cinnamoneus group</taxon>
    </lineage>
</organism>